<dbReference type="InterPro" id="IPR003807">
    <property type="entry name" value="DUF202"/>
</dbReference>
<dbReference type="GO" id="GO:0012505">
    <property type="term" value="C:endomembrane system"/>
    <property type="evidence" value="ECO:0007669"/>
    <property type="project" value="UniProtKB-SubCell"/>
</dbReference>
<name>A0A7X6RGD9_9NOCA</name>
<evidence type="ECO:0000259" key="6">
    <source>
        <dbReference type="Pfam" id="PF02656"/>
    </source>
</evidence>
<feature type="domain" description="DUF202" evidence="6">
    <location>
        <begin position="16"/>
        <end position="70"/>
    </location>
</feature>
<gene>
    <name evidence="7" type="ORF">HGA07_04150</name>
</gene>
<dbReference type="AlphaFoldDB" id="A0A7X6RGD9"/>
<dbReference type="Pfam" id="PF02656">
    <property type="entry name" value="DUF202"/>
    <property type="match status" value="1"/>
</dbReference>
<feature type="transmembrane region" description="Helical" evidence="5">
    <location>
        <begin position="95"/>
        <end position="114"/>
    </location>
</feature>
<sequence length="122" mass="12685">MTTSPSQRPEAAGAGDRGLQAERTALSWWRTSVGAMANALLFLHVALTSGRAASAVLALVALAALVVVVTVCVLRSRMLRDTTRIRWTGGRPAMATVSAAILVVAVTAAVVELLEPGRGVHL</sequence>
<evidence type="ECO:0000256" key="1">
    <source>
        <dbReference type="ARBA" id="ARBA00004127"/>
    </source>
</evidence>
<keyword evidence="3 5" id="KW-1133">Transmembrane helix</keyword>
<keyword evidence="8" id="KW-1185">Reference proteome</keyword>
<proteinExistence type="predicted"/>
<dbReference type="EMBL" id="JAAXPE010000002">
    <property type="protein sequence ID" value="NKY84815.1"/>
    <property type="molecule type" value="Genomic_DNA"/>
</dbReference>
<evidence type="ECO:0000313" key="7">
    <source>
        <dbReference type="EMBL" id="NKY84815.1"/>
    </source>
</evidence>
<protein>
    <submittedName>
        <fullName evidence="7">DUF202 domain-containing protein</fullName>
    </submittedName>
</protein>
<dbReference type="RefSeq" id="WP_040720467.1">
    <property type="nucleotide sequence ID" value="NZ_CAWPHS010000012.1"/>
</dbReference>
<accession>A0A7X6RGD9</accession>
<feature type="transmembrane region" description="Helical" evidence="5">
    <location>
        <begin position="53"/>
        <end position="74"/>
    </location>
</feature>
<evidence type="ECO:0000313" key="8">
    <source>
        <dbReference type="Proteomes" id="UP000523447"/>
    </source>
</evidence>
<evidence type="ECO:0000256" key="2">
    <source>
        <dbReference type="ARBA" id="ARBA00022692"/>
    </source>
</evidence>
<comment type="caution">
    <text evidence="7">The sequence shown here is derived from an EMBL/GenBank/DDBJ whole genome shotgun (WGS) entry which is preliminary data.</text>
</comment>
<evidence type="ECO:0000256" key="3">
    <source>
        <dbReference type="ARBA" id="ARBA00022989"/>
    </source>
</evidence>
<evidence type="ECO:0000256" key="4">
    <source>
        <dbReference type="ARBA" id="ARBA00023136"/>
    </source>
</evidence>
<dbReference type="Proteomes" id="UP000523447">
    <property type="component" value="Unassembled WGS sequence"/>
</dbReference>
<organism evidence="7 8">
    <name type="scientific">Nocardia veterana</name>
    <dbReference type="NCBI Taxonomy" id="132249"/>
    <lineage>
        <taxon>Bacteria</taxon>
        <taxon>Bacillati</taxon>
        <taxon>Actinomycetota</taxon>
        <taxon>Actinomycetes</taxon>
        <taxon>Mycobacteriales</taxon>
        <taxon>Nocardiaceae</taxon>
        <taxon>Nocardia</taxon>
    </lineage>
</organism>
<keyword evidence="2 5" id="KW-0812">Transmembrane</keyword>
<comment type="subcellular location">
    <subcellularLocation>
        <location evidence="1">Endomembrane system</location>
        <topology evidence="1">Multi-pass membrane protein</topology>
    </subcellularLocation>
</comment>
<keyword evidence="4 5" id="KW-0472">Membrane</keyword>
<feature type="transmembrane region" description="Helical" evidence="5">
    <location>
        <begin position="27"/>
        <end position="47"/>
    </location>
</feature>
<evidence type="ECO:0000256" key="5">
    <source>
        <dbReference type="SAM" id="Phobius"/>
    </source>
</evidence>
<reference evidence="7 8" key="1">
    <citation type="submission" date="2020-04" db="EMBL/GenBank/DDBJ databases">
        <title>MicrobeNet Type strains.</title>
        <authorList>
            <person name="Nicholson A.C."/>
        </authorList>
    </citation>
    <scope>NUCLEOTIDE SEQUENCE [LARGE SCALE GENOMIC DNA]</scope>
    <source>
        <strain evidence="7 8">DSM 44445</strain>
    </source>
</reference>